<evidence type="ECO:0000313" key="11">
    <source>
        <dbReference type="Proteomes" id="UP000030364"/>
    </source>
</evidence>
<feature type="transmembrane region" description="Helical" evidence="8">
    <location>
        <begin position="139"/>
        <end position="157"/>
    </location>
</feature>
<keyword evidence="7 8" id="KW-0472">Membrane</keyword>
<proteinExistence type="inferred from homology"/>
<sequence>MGEARELLALLVLFLTYLGLGVGYLPGYRMNRAGIALVGAASLILLGVLDLEAAWRALDPNTLVFLFGVMVLNAQLGYAGFFPWATLGLLRLARSPFALLVLLTYGAGALSAFFLNDTMALLLTPLVLELTRALRLPPLPYLLALAGATNLGSVATLTGNPQNILVGALSGIPYLDFARALAPVALLGLALQVGLLALLFPETRSLAPLPPLAPFRFRLHRGMLAKGLGVAGLLFLAFLLGYPLAQGALVAAGVVLFTRRLRSERFFLRVDWELLVMFGGLFMVTEGVRALSLLDPLRPLAGTPLGLLLTAVLLSNLVSNVPAVLLLAPLVEDQKGWLLLAGASTLAGNLTLLGSVANLIVAEAARRAGERVSFWDHLRFGLPLTLLSLGVLYLFLF</sequence>
<feature type="transmembrane region" description="Helical" evidence="8">
    <location>
        <begin position="97"/>
        <end position="127"/>
    </location>
</feature>
<evidence type="ECO:0000256" key="8">
    <source>
        <dbReference type="SAM" id="Phobius"/>
    </source>
</evidence>
<dbReference type="AlphaFoldDB" id="A0A0A2WM15"/>
<evidence type="ECO:0000256" key="2">
    <source>
        <dbReference type="ARBA" id="ARBA00009843"/>
    </source>
</evidence>
<dbReference type="GO" id="GO:0005886">
    <property type="term" value="C:plasma membrane"/>
    <property type="evidence" value="ECO:0007669"/>
    <property type="project" value="UniProtKB-SubCell"/>
</dbReference>
<evidence type="ECO:0000313" key="10">
    <source>
        <dbReference type="EMBL" id="KGQ21196.1"/>
    </source>
</evidence>
<comment type="similarity">
    <text evidence="2">Belongs to the CitM (TC 2.A.11) transporter family.</text>
</comment>
<evidence type="ECO:0000256" key="4">
    <source>
        <dbReference type="ARBA" id="ARBA00022475"/>
    </source>
</evidence>
<comment type="subcellular location">
    <subcellularLocation>
        <location evidence="1">Cell membrane</location>
        <topology evidence="1">Multi-pass membrane protein</topology>
    </subcellularLocation>
</comment>
<protein>
    <submittedName>
        <fullName evidence="10">Transporter</fullName>
    </submittedName>
</protein>
<dbReference type="OrthoDB" id="9765532at2"/>
<evidence type="ECO:0000256" key="6">
    <source>
        <dbReference type="ARBA" id="ARBA00022989"/>
    </source>
</evidence>
<feature type="transmembrane region" description="Helical" evidence="8">
    <location>
        <begin position="177"/>
        <end position="200"/>
    </location>
</feature>
<dbReference type="PRINTS" id="PR00758">
    <property type="entry name" value="ARSENICPUMP"/>
</dbReference>
<gene>
    <name evidence="10" type="ORF">THFILI_11605</name>
</gene>
<accession>A0A0A2WM15</accession>
<keyword evidence="5 8" id="KW-0812">Transmembrane</keyword>
<feature type="transmembrane region" description="Helical" evidence="8">
    <location>
        <begin position="337"/>
        <end position="360"/>
    </location>
</feature>
<feature type="domain" description="Citrate transporter-like" evidence="9">
    <location>
        <begin position="30"/>
        <end position="332"/>
    </location>
</feature>
<keyword evidence="4" id="KW-1003">Cell membrane</keyword>
<evidence type="ECO:0000259" key="9">
    <source>
        <dbReference type="Pfam" id="PF03600"/>
    </source>
</evidence>
<dbReference type="PANTHER" id="PTHR43302:SF5">
    <property type="entry name" value="TRANSPORTER ARSB-RELATED"/>
    <property type="match status" value="1"/>
</dbReference>
<feature type="transmembrane region" description="Helical" evidence="8">
    <location>
        <begin position="274"/>
        <end position="294"/>
    </location>
</feature>
<dbReference type="PATRIC" id="fig|276.5.peg.1997"/>
<keyword evidence="6 8" id="KW-1133">Transmembrane helix</keyword>
<feature type="transmembrane region" description="Helical" evidence="8">
    <location>
        <begin position="7"/>
        <end position="27"/>
    </location>
</feature>
<comment type="caution">
    <text evidence="10">The sequence shown here is derived from an EMBL/GenBank/DDBJ whole genome shotgun (WGS) entry which is preliminary data.</text>
</comment>
<dbReference type="Pfam" id="PF03600">
    <property type="entry name" value="CitMHS"/>
    <property type="match status" value="1"/>
</dbReference>
<keyword evidence="3" id="KW-0813">Transport</keyword>
<feature type="transmembrane region" description="Helical" evidence="8">
    <location>
        <begin position="380"/>
        <end position="396"/>
    </location>
</feature>
<dbReference type="RefSeq" id="WP_038066613.1">
    <property type="nucleotide sequence ID" value="NZ_JPSL02000040.1"/>
</dbReference>
<evidence type="ECO:0000256" key="5">
    <source>
        <dbReference type="ARBA" id="ARBA00022692"/>
    </source>
</evidence>
<dbReference type="InterPro" id="IPR004680">
    <property type="entry name" value="Cit_transptr-like_dom"/>
</dbReference>
<feature type="transmembrane region" description="Helical" evidence="8">
    <location>
        <begin position="306"/>
        <end position="330"/>
    </location>
</feature>
<name>A0A0A2WM15_THEFI</name>
<evidence type="ECO:0000256" key="3">
    <source>
        <dbReference type="ARBA" id="ARBA00022448"/>
    </source>
</evidence>
<dbReference type="EMBL" id="JPSL02000040">
    <property type="protein sequence ID" value="KGQ21196.1"/>
    <property type="molecule type" value="Genomic_DNA"/>
</dbReference>
<dbReference type="GO" id="GO:0015105">
    <property type="term" value="F:arsenite transmembrane transporter activity"/>
    <property type="evidence" value="ECO:0007669"/>
    <property type="project" value="InterPro"/>
</dbReference>
<evidence type="ECO:0000256" key="7">
    <source>
        <dbReference type="ARBA" id="ARBA00023136"/>
    </source>
</evidence>
<keyword evidence="11" id="KW-1185">Reference proteome</keyword>
<feature type="transmembrane region" description="Helical" evidence="8">
    <location>
        <begin position="63"/>
        <end position="85"/>
    </location>
</feature>
<reference evidence="10 11" key="1">
    <citation type="journal article" date="2015" name="Genome Announc.">
        <title>Draft Genome Sequence of the Thermophile Thermus filiformis ATCC 43280, Producer of Carotenoid-(Di)glucoside-Branched Fatty Acid (Di)esters and Source of Hyperthermostable Enzymes of Biotechnological Interest.</title>
        <authorList>
            <person name="Mandelli F."/>
            <person name="Oliveira Ramires B."/>
            <person name="Couger M.B."/>
            <person name="Paixao D.A."/>
            <person name="Camilo C.M."/>
            <person name="Polikarpov I."/>
            <person name="Prade R."/>
            <person name="Riano-Pachon D.M."/>
            <person name="Squina F.M."/>
        </authorList>
    </citation>
    <scope>NUCLEOTIDE SEQUENCE [LARGE SCALE GENOMIC DNA]</scope>
    <source>
        <strain evidence="10 11">ATCC 43280</strain>
    </source>
</reference>
<evidence type="ECO:0000256" key="1">
    <source>
        <dbReference type="ARBA" id="ARBA00004651"/>
    </source>
</evidence>
<dbReference type="Proteomes" id="UP000030364">
    <property type="component" value="Unassembled WGS sequence"/>
</dbReference>
<feature type="transmembrane region" description="Helical" evidence="8">
    <location>
        <begin position="33"/>
        <end position="51"/>
    </location>
</feature>
<dbReference type="PANTHER" id="PTHR43302">
    <property type="entry name" value="TRANSPORTER ARSB-RELATED"/>
    <property type="match status" value="1"/>
</dbReference>
<dbReference type="STRING" id="276.THFILI_11605"/>
<dbReference type="InterPro" id="IPR000802">
    <property type="entry name" value="Arsenical_pump_ArsB"/>
</dbReference>
<organism evidence="10 11">
    <name type="scientific">Thermus filiformis</name>
    <dbReference type="NCBI Taxonomy" id="276"/>
    <lineage>
        <taxon>Bacteria</taxon>
        <taxon>Thermotogati</taxon>
        <taxon>Deinococcota</taxon>
        <taxon>Deinococci</taxon>
        <taxon>Thermales</taxon>
        <taxon>Thermaceae</taxon>
        <taxon>Thermus</taxon>
    </lineage>
</organism>